<accession>A0A4Z2ISD2</accession>
<organism evidence="1 2">
    <name type="scientific">Liparis tanakae</name>
    <name type="common">Tanaka's snailfish</name>
    <dbReference type="NCBI Taxonomy" id="230148"/>
    <lineage>
        <taxon>Eukaryota</taxon>
        <taxon>Metazoa</taxon>
        <taxon>Chordata</taxon>
        <taxon>Craniata</taxon>
        <taxon>Vertebrata</taxon>
        <taxon>Euteleostomi</taxon>
        <taxon>Actinopterygii</taxon>
        <taxon>Neopterygii</taxon>
        <taxon>Teleostei</taxon>
        <taxon>Neoteleostei</taxon>
        <taxon>Acanthomorphata</taxon>
        <taxon>Eupercaria</taxon>
        <taxon>Perciformes</taxon>
        <taxon>Cottioidei</taxon>
        <taxon>Cottales</taxon>
        <taxon>Liparidae</taxon>
        <taxon>Liparis</taxon>
    </lineage>
</organism>
<sequence length="195" mass="21824">MHLQHLEFKFLLAEELITHRQACQREPSNSNDGELSPEINEMKPRLDERKDIWFNPFVQKESVLMGADGIGKLHQRQATKILRCGVLEQFAKGPDSSGKGNTSYDSLSYFTLKAEACAVCDCVNPCRAHQRQAERDGETVTGPLNTWRPMMTSSRRCHASLHHPISTQSSRIHQLQLIIPSAHQPPPGLDSTGGI</sequence>
<comment type="caution">
    <text evidence="1">The sequence shown here is derived from an EMBL/GenBank/DDBJ whole genome shotgun (WGS) entry which is preliminary data.</text>
</comment>
<dbReference type="EMBL" id="SRLO01000051">
    <property type="protein sequence ID" value="TNN80751.1"/>
    <property type="molecule type" value="Genomic_DNA"/>
</dbReference>
<keyword evidence="2" id="KW-1185">Reference proteome</keyword>
<name>A0A4Z2ISD2_9TELE</name>
<reference evidence="1 2" key="1">
    <citation type="submission" date="2019-03" db="EMBL/GenBank/DDBJ databases">
        <title>First draft genome of Liparis tanakae, snailfish: a comprehensive survey of snailfish specific genes.</title>
        <authorList>
            <person name="Kim W."/>
            <person name="Song I."/>
            <person name="Jeong J.-H."/>
            <person name="Kim D."/>
            <person name="Kim S."/>
            <person name="Ryu S."/>
            <person name="Song J.Y."/>
            <person name="Lee S.K."/>
        </authorList>
    </citation>
    <scope>NUCLEOTIDE SEQUENCE [LARGE SCALE GENOMIC DNA]</scope>
    <source>
        <tissue evidence="1">Muscle</tissue>
    </source>
</reference>
<dbReference type="AlphaFoldDB" id="A0A4Z2ISD2"/>
<gene>
    <name evidence="1" type="ORF">EYF80_008985</name>
</gene>
<evidence type="ECO:0000313" key="1">
    <source>
        <dbReference type="EMBL" id="TNN80751.1"/>
    </source>
</evidence>
<dbReference type="OrthoDB" id="8955499at2759"/>
<dbReference type="Proteomes" id="UP000314294">
    <property type="component" value="Unassembled WGS sequence"/>
</dbReference>
<evidence type="ECO:0000313" key="2">
    <source>
        <dbReference type="Proteomes" id="UP000314294"/>
    </source>
</evidence>
<protein>
    <submittedName>
        <fullName evidence="1">Uncharacterized protein</fullName>
    </submittedName>
</protein>
<proteinExistence type="predicted"/>